<keyword evidence="5" id="KW-0862">Zinc</keyword>
<evidence type="ECO:0000256" key="7">
    <source>
        <dbReference type="ARBA" id="ARBA00023163"/>
    </source>
</evidence>
<evidence type="ECO:0000256" key="3">
    <source>
        <dbReference type="ARBA" id="ARBA00022737"/>
    </source>
</evidence>
<gene>
    <name evidence="13" type="ORF">NW755_014813</name>
</gene>
<evidence type="ECO:0000256" key="5">
    <source>
        <dbReference type="ARBA" id="ARBA00022833"/>
    </source>
</evidence>
<feature type="region of interest" description="Disordered" evidence="11">
    <location>
        <begin position="187"/>
        <end position="210"/>
    </location>
</feature>
<evidence type="ECO:0000256" key="1">
    <source>
        <dbReference type="ARBA" id="ARBA00004123"/>
    </source>
</evidence>
<dbReference type="GO" id="GO:0000981">
    <property type="term" value="F:DNA-binding transcription factor activity, RNA polymerase II-specific"/>
    <property type="evidence" value="ECO:0007669"/>
    <property type="project" value="TreeGrafter"/>
</dbReference>
<dbReference type="GO" id="GO:0005634">
    <property type="term" value="C:nucleus"/>
    <property type="evidence" value="ECO:0007669"/>
    <property type="project" value="UniProtKB-SubCell"/>
</dbReference>
<keyword evidence="8" id="KW-0539">Nucleus</keyword>
<dbReference type="OrthoDB" id="6077919at2759"/>
<protein>
    <recommendedName>
        <fullName evidence="12">C2H2-type domain-containing protein</fullName>
    </recommendedName>
</protein>
<dbReference type="PANTHER" id="PTHR23233">
    <property type="entry name" value="SAL-LIKE PROTEIN"/>
    <property type="match status" value="1"/>
</dbReference>
<comment type="similarity">
    <text evidence="9">Belongs to the sal C2H2-type zinc-finger protein family.</text>
</comment>
<evidence type="ECO:0000256" key="11">
    <source>
        <dbReference type="SAM" id="MobiDB-lite"/>
    </source>
</evidence>
<dbReference type="InterPro" id="IPR051565">
    <property type="entry name" value="Sal_C2H2-zinc-finger"/>
</dbReference>
<dbReference type="InterPro" id="IPR013087">
    <property type="entry name" value="Znf_C2H2_type"/>
</dbReference>
<comment type="caution">
    <text evidence="13">The sequence shown here is derived from an EMBL/GenBank/DDBJ whole genome shotgun (WGS) entry which is preliminary data.</text>
</comment>
<evidence type="ECO:0000256" key="8">
    <source>
        <dbReference type="ARBA" id="ARBA00023242"/>
    </source>
</evidence>
<dbReference type="SUPFAM" id="SSF57667">
    <property type="entry name" value="beta-beta-alpha zinc fingers"/>
    <property type="match status" value="1"/>
</dbReference>
<proteinExistence type="inferred from homology"/>
<sequence length="308" mass="32976">MTMTLDRTQNRFGPSLNFDFSALAQPLAFSTPWPASPSPPQPAPSCGGPSGDHQAFNPSMMVGQPPHGGQASTNSASSMASYGSMPVANTSAGSLSLRSMAHLNRTHSISSLDLLSINRMQTTSAAYGDQKFTTSASPVGTQVAPTSTAPYGAMGYSPAPVRPPPLTLAPNADLARRFSQHAYYSNSVSDSSTASSDIESVKSRALPRPQGLMASQVPPAFKSMMGQFGSRVSSSTQKKYKCKVCDKRFTRPSSLQTHMYSHTGEKPFACEVEGCGRQFSVVSNLRRHRKVHQGDARSESGSEDYHWD</sequence>
<dbReference type="PROSITE" id="PS50157">
    <property type="entry name" value="ZINC_FINGER_C2H2_2"/>
    <property type="match status" value="2"/>
</dbReference>
<dbReference type="AlphaFoldDB" id="A0A9W8URJ4"/>
<keyword evidence="6" id="KW-0805">Transcription regulation</keyword>
<dbReference type="Proteomes" id="UP001152087">
    <property type="component" value="Unassembled WGS sequence"/>
</dbReference>
<organism evidence="13 14">
    <name type="scientific">Fusarium falciforme</name>
    <dbReference type="NCBI Taxonomy" id="195108"/>
    <lineage>
        <taxon>Eukaryota</taxon>
        <taxon>Fungi</taxon>
        <taxon>Dikarya</taxon>
        <taxon>Ascomycota</taxon>
        <taxon>Pezizomycotina</taxon>
        <taxon>Sordariomycetes</taxon>
        <taxon>Hypocreomycetidae</taxon>
        <taxon>Hypocreales</taxon>
        <taxon>Nectriaceae</taxon>
        <taxon>Fusarium</taxon>
        <taxon>Fusarium solani species complex</taxon>
    </lineage>
</organism>
<feature type="domain" description="C2H2-type" evidence="12">
    <location>
        <begin position="240"/>
        <end position="267"/>
    </location>
</feature>
<reference evidence="13" key="1">
    <citation type="submission" date="2022-09" db="EMBL/GenBank/DDBJ databases">
        <title>Fusarium specimens isolated from Avocado Roots.</title>
        <authorList>
            <person name="Stajich J."/>
            <person name="Roper C."/>
            <person name="Heimlech-Rivalta G."/>
        </authorList>
    </citation>
    <scope>NUCLEOTIDE SEQUENCE</scope>
    <source>
        <strain evidence="13">A02</strain>
    </source>
</reference>
<keyword evidence="14" id="KW-1185">Reference proteome</keyword>
<dbReference type="PROSITE" id="PS00028">
    <property type="entry name" value="ZINC_FINGER_C2H2_1"/>
    <property type="match status" value="2"/>
</dbReference>
<dbReference type="FunFam" id="3.30.160.60:FF:000793">
    <property type="entry name" value="C2H2 finger domain protein FlbC"/>
    <property type="match status" value="1"/>
</dbReference>
<feature type="region of interest" description="Disordered" evidence="11">
    <location>
        <begin position="286"/>
        <end position="308"/>
    </location>
</feature>
<keyword evidence="2" id="KW-0479">Metal-binding</keyword>
<evidence type="ECO:0000256" key="6">
    <source>
        <dbReference type="ARBA" id="ARBA00023015"/>
    </source>
</evidence>
<evidence type="ECO:0000313" key="14">
    <source>
        <dbReference type="Proteomes" id="UP001152087"/>
    </source>
</evidence>
<evidence type="ECO:0000256" key="2">
    <source>
        <dbReference type="ARBA" id="ARBA00022723"/>
    </source>
</evidence>
<accession>A0A9W8URJ4</accession>
<evidence type="ECO:0000259" key="12">
    <source>
        <dbReference type="PROSITE" id="PS50157"/>
    </source>
</evidence>
<comment type="subcellular location">
    <subcellularLocation>
        <location evidence="1">Nucleus</location>
    </subcellularLocation>
</comment>
<dbReference type="InterPro" id="IPR036236">
    <property type="entry name" value="Znf_C2H2_sf"/>
</dbReference>
<feature type="domain" description="C2H2-type" evidence="12">
    <location>
        <begin position="268"/>
        <end position="297"/>
    </location>
</feature>
<feature type="compositionally biased region" description="Basic and acidic residues" evidence="11">
    <location>
        <begin position="292"/>
        <end position="308"/>
    </location>
</feature>
<keyword evidence="7" id="KW-0804">Transcription</keyword>
<evidence type="ECO:0000256" key="9">
    <source>
        <dbReference type="ARBA" id="ARBA00038474"/>
    </source>
</evidence>
<name>A0A9W8URJ4_9HYPO</name>
<dbReference type="Gene3D" id="3.30.160.60">
    <property type="entry name" value="Classic Zinc Finger"/>
    <property type="match status" value="2"/>
</dbReference>
<dbReference type="GO" id="GO:0008270">
    <property type="term" value="F:zinc ion binding"/>
    <property type="evidence" value="ECO:0007669"/>
    <property type="project" value="UniProtKB-KW"/>
</dbReference>
<dbReference type="SMART" id="SM00355">
    <property type="entry name" value="ZnF_C2H2"/>
    <property type="match status" value="2"/>
</dbReference>
<dbReference type="FunFam" id="3.30.160.60:FF:001102">
    <property type="entry name" value="Transcription factor IIIA"/>
    <property type="match status" value="1"/>
</dbReference>
<evidence type="ECO:0000313" key="13">
    <source>
        <dbReference type="EMBL" id="KAJ4175671.1"/>
    </source>
</evidence>
<dbReference type="Pfam" id="PF00096">
    <property type="entry name" value="zf-C2H2"/>
    <property type="match status" value="2"/>
</dbReference>
<keyword evidence="3" id="KW-0677">Repeat</keyword>
<dbReference type="EMBL" id="JAOQAV010000382">
    <property type="protein sequence ID" value="KAJ4175671.1"/>
    <property type="molecule type" value="Genomic_DNA"/>
</dbReference>
<feature type="compositionally biased region" description="Low complexity" evidence="11">
    <location>
        <begin position="187"/>
        <end position="198"/>
    </location>
</feature>
<keyword evidence="4 10" id="KW-0863">Zinc-finger</keyword>
<dbReference type="GO" id="GO:0000978">
    <property type="term" value="F:RNA polymerase II cis-regulatory region sequence-specific DNA binding"/>
    <property type="evidence" value="ECO:0007669"/>
    <property type="project" value="TreeGrafter"/>
</dbReference>
<evidence type="ECO:0000256" key="4">
    <source>
        <dbReference type="ARBA" id="ARBA00022771"/>
    </source>
</evidence>
<dbReference type="PANTHER" id="PTHR23233:SF84">
    <property type="entry name" value="FI23031P1"/>
    <property type="match status" value="1"/>
</dbReference>
<evidence type="ECO:0000256" key="10">
    <source>
        <dbReference type="PROSITE-ProRule" id="PRU00042"/>
    </source>
</evidence>
<feature type="compositionally biased region" description="Pro residues" evidence="11">
    <location>
        <begin position="34"/>
        <end position="43"/>
    </location>
</feature>
<feature type="region of interest" description="Disordered" evidence="11">
    <location>
        <begin position="31"/>
        <end position="78"/>
    </location>
</feature>